<dbReference type="InterPro" id="IPR000477">
    <property type="entry name" value="RT_dom"/>
</dbReference>
<dbReference type="InterPro" id="IPR043128">
    <property type="entry name" value="Rev_trsase/Diguanyl_cyclase"/>
</dbReference>
<dbReference type="PANTHER" id="PTHR37984">
    <property type="entry name" value="PROTEIN CBG26694"/>
    <property type="match status" value="1"/>
</dbReference>
<dbReference type="CDD" id="cd01647">
    <property type="entry name" value="RT_LTR"/>
    <property type="match status" value="3"/>
</dbReference>
<evidence type="ECO:0000256" key="6">
    <source>
        <dbReference type="ARBA" id="ARBA00022801"/>
    </source>
</evidence>
<dbReference type="EMBL" id="CP092876">
    <property type="protein sequence ID" value="UYV77009.1"/>
    <property type="molecule type" value="Genomic_DNA"/>
</dbReference>
<evidence type="ECO:0000256" key="2">
    <source>
        <dbReference type="ARBA" id="ARBA00022679"/>
    </source>
</evidence>
<name>A0ABY6L796_9ARAC</name>
<proteinExistence type="predicted"/>
<keyword evidence="14" id="KW-1185">Reference proteome</keyword>
<dbReference type="Proteomes" id="UP001235939">
    <property type="component" value="Chromosome 14"/>
</dbReference>
<accession>A0ABY6L796</accession>
<dbReference type="InterPro" id="IPR001878">
    <property type="entry name" value="Znf_CCHC"/>
</dbReference>
<dbReference type="InterPro" id="IPR021109">
    <property type="entry name" value="Peptidase_aspartic_dom_sf"/>
</dbReference>
<feature type="domain" description="Integrase catalytic" evidence="12">
    <location>
        <begin position="1911"/>
        <end position="2070"/>
    </location>
</feature>
<feature type="compositionally biased region" description="Basic residues" evidence="9">
    <location>
        <begin position="107"/>
        <end position="118"/>
    </location>
</feature>
<keyword evidence="7" id="KW-0695">RNA-directed DNA polymerase</keyword>
<keyword evidence="6" id="KW-0378">Hydrolase</keyword>
<dbReference type="Pfam" id="PF22938">
    <property type="entry name" value="Integrase_p58_C"/>
    <property type="match status" value="2"/>
</dbReference>
<evidence type="ECO:0000259" key="12">
    <source>
        <dbReference type="PROSITE" id="PS50994"/>
    </source>
</evidence>
<keyword evidence="8" id="KW-0862">Zinc</keyword>
<dbReference type="SUPFAM" id="SSF53098">
    <property type="entry name" value="Ribonuclease H-like"/>
    <property type="match status" value="3"/>
</dbReference>
<dbReference type="Gene3D" id="3.30.70.270">
    <property type="match status" value="4"/>
</dbReference>
<dbReference type="PROSITE" id="PS50878">
    <property type="entry name" value="RT_POL"/>
    <property type="match status" value="3"/>
</dbReference>
<sequence length="3233" mass="373563">MKPSQLLQKLRSLATSDISSNLIKTLWLEKLPDSMRNILLVSDEDVSKLASMADKIMDMTFSPDVCEASSSQTSHNVMENLLEKISSLEKQVAEINLSRSRPSFRTQRQRSRSSSRIRRKYDPNGSFCYYHFRFGARCIPEKCKPPFNGADVSIVPPNKNEKRKSDYKLYAANGSEIETYGVKILTLDLGLRREFQWPFVVAKVNKGILGADFLNKFNLLIDINKRKLIDGITNLAINGVITSITENNNIVTLCNNVNFSKLLSNYPNITKPALFPTKPEHDVKHFIVTEGPPVHSKARQLDHKRLAIAKQEFKFMLENDIIRTSKSHWASPLHMVAKKDGSFRLCGDYRQLNAKTVTDRYPIPRIEDFHHILKDAKIFSKIDLLKAYFQIPIEEKDKCKTAVITPFGLFEYNVMNFGLKNAPSSFQRFIHEVLWGLDFVFPYLDDILIASASEVEHSRHLKIIFERLNKYGLKINVSKSIFGVTELNFLGYLVTPEGSKPLPDKKSEKATPRQLRQLQFISQFSTDIRHIKGQDNIVADALSRIEELTLLDYDEIAERQKNDEELRNLQSTSKSLNFKQYPLSSGKYLWCDTSTNHIRPYIPESFRFRMFQQIHGLSHPGIRSTVKQMSSKFIWTSIKKDVQQWSRCCIPCQKNKVTRHTKSNIGEFQDPMERFTEVHIDLVGPLPPSNGNTYCLTCIDRFSNWMEVVPLENISAERVARAFYENWISRFGTPHRLISDRGAQFTSETFKCLSRLCGFKLQHTTAYHPQCNVTPEDFNLFNHDNLAWSETLPTVLLGLRTALQEDTNLTIAKMVYGQNIRLPGEFFCETKILPSSETFANKLQKQIRSRRLQGLVPQENIAMIKQETQTKMGEYHFQPFRNPSIFTGERNQNPEKWLKEFHRVARYNCWDDSMCLANVYFFLQGTAHRWYENVEEKINSWDIFVKMFSQNFGHHVAQKDQLAENLKTRAQGKEETSDSYIQDILHLCREVNPAMMENEIVAHLTKGISEEIYQSIIILDIASIDEFIKWCRKIEASNKKRVKKRVVFDRLPNVAAIDSADSESMEDLIRRIVREEVHRALNPESTTPVPSSLKEIIREEIEKNVAAISKPIQRPPPRQSYPNQTRTFNQVPRRQYPTQTPIYNQTPPQRRTDEWRTHDNIPICFNCGRPGHVKRYCRERRQWTQRPEGLAPSTQEPQMGSSFSVISDGLRRQLKKTMFKDSGMTLKVADGKNVTSIGRCTISLSISGLEQPLEFIVLPNSNPSIILGWDFLEASNAVIDCGRAEIRLEEAKDVLNSPASMGKVVASRSVVIPAESTKLINVMSEELNGQNQQTSLAKHKIETGNHQPIKHRPYRVSPTERQAIQTEVDKMLDAGIIRHSESPWSSPVILVKKKDGNWRFCVDYRRLNKVTKKDVYPLPRIDDTLDSLKGAKFYSSMDLRSGYWQIEVDEADREKTAFITPDGLYEFLVMLFGLCNAPSTFERMMDKILKGLKWTMAVCYLDDIVVYSKSFNEHLHRLEIILQCLDKAELRLNPKKCLFGTKRIRVFGHLVDSKDIYPDPEKIEAIAKFPTPKSITDVRSFIGLCSYYRRFIENFAEKAAPLHEVLKKDNKLMWNSDQQDAFDSLKKALMSEPVLAYFEEQLPTELHTDTSGYGIGAVLVQINDGKERPVGYASRTLSKAEKNYSTTERECLAAIWAINKFRPYLFGREFVIVTDHHALCWLSNLKDPTGRLARWALKLQEYNVTVVYKSGRKHQDADCLSRNPLQLESEEAYNDEDDDIPSITALTCFEAEQRKDPKICKLIEEKGRFGAESKGYEMLKGTLYKKNFDPLGNQHLLVIPKHLRLELLKSLHDAPTAGHLGFSKTYERVKNKYFWPGLLRDIRKYVAHCKECQRKKQSTQKPPGLLKAIPPATSPFQRVGMDLLGRFPKSDNGNKWIIVCTDYLTRFAVTKALSTGEAKEAAKFLMEDVVLKHGAPREIITDRGRVFQSKLIAELTNQCSSIHRFTTAYHPQTNGLTERLNKTLANMIAMYVSVEQKDWDVILPYVTFAYNTAKQDTTGFTPFKLIHGREAETTVDTLFPNPHEDLQEDYSQKIASRVEETRQLARLETLKAQEKDKARYDSKHEAMDYNVGDLVWIFIPIRTVGLSEKLMKRYFGPYRVTRKLSDVTFEVEPVDQPTRRRKTRDLVHVLRMKPYHDPEDQADLFNRFLNLKYNDNNDLEQYFKEKSALANKLNLEKTLLLEALTDGMPDHLKKYIIAARVQEPSEWYKITTQLKLSTNKEEEPQQPSTSTSTPVKRFNSNSSKAHQYQPFPRTAAATHHQQEPHKSINQPPYPCKICASHQLPNQIHFHRDCPLKNNNHPKRINPGRTLLLFSVFINQISLPCVLDTASSISIIPLKYLNHIHYKILDNSPKERIGQVEGFTYPLYKILVRLSLGKITKYQEMFVCDSPIEYLILGLPTFHLFKLQIDFSKNLLFQNYKFLYSFNPKTDNQKSYATTLCIPDPYYVKNSSLLNINPLCNFNSFDMPTTNVKLIDPNSNPIIDSNSFHSMRQPGSITNYNSYLDLSKVDINPNFSNQTISDILHKYKNVFSKHNFDIGHIKTNPICISLLDNIPIAQKPYRTSFYNNAEIQKQITELLKYDIIRPSSSPYSSPALLVNKKSDNPNHPTRLCIDYRKLNQKTVPEHTPIPLIEQIIDRLSQSKIYTILDVKNAYWHIPIDEKDRHKTSFVTQLGCYEWNRLPYGLKNAPSQFERIMKSVFTKHNIHYALNYFDDIIIHSKTYEEHIKHLDDILGLNNIEADMLSRAPVSFYLTYNELKEHQSTEQISSAKIKIQNGLYIINRKGFKRAYVPQTLRHKLLSKVHTKHGHIGTTQMTKIISPHYYWPHMSRDIANYTKHCETCQFNKSRDNRIVYGPLQQMPIATHPNHIFSLDTLGGLHNYGTTRHSIHMIVDHHSRFLWAFPTKSVSTDSYITCLRNLFQINKPEILITDRNAAFLSRKFKHFLDRNNVKHLLTSSHHPETNAKVERLNSTIINRLRCEYNANLKIPWTKYIPKITESYNETVHTTTGFTPKFLYYGIQPQYIEHDTETHTPIEKARKLAIERTIKSHEHSKQLYDIKHPEPIFKEGDQVLVKTFIYPNTGKLTQRYIGPFTILKQLSPVTYEIDKPNIPQRKQTEIIHSNKLKLFYPETDFLLHYSTNIENDFIIRIHFAYGLNGVSVFLDTFLTTIVGSLSV</sequence>
<reference evidence="13 14" key="1">
    <citation type="submission" date="2022-01" db="EMBL/GenBank/DDBJ databases">
        <title>A chromosomal length assembly of Cordylochernes scorpioides.</title>
        <authorList>
            <person name="Zeh D."/>
            <person name="Zeh J."/>
        </authorList>
    </citation>
    <scope>NUCLEOTIDE SEQUENCE [LARGE SCALE GENOMIC DNA]</scope>
    <source>
        <strain evidence="13">IN4F17</strain>
        <tissue evidence="13">Whole Body</tissue>
    </source>
</reference>
<feature type="compositionally biased region" description="Polar residues" evidence="9">
    <location>
        <begin position="2285"/>
        <end position="2306"/>
    </location>
</feature>
<evidence type="ECO:0000256" key="7">
    <source>
        <dbReference type="ARBA" id="ARBA00022918"/>
    </source>
</evidence>
<feature type="region of interest" description="Disordered" evidence="9">
    <location>
        <begin position="99"/>
        <end position="118"/>
    </location>
</feature>
<keyword evidence="8" id="KW-0863">Zinc-finger</keyword>
<dbReference type="SUPFAM" id="SSF50630">
    <property type="entry name" value="Acid proteases"/>
    <property type="match status" value="1"/>
</dbReference>
<dbReference type="SMART" id="SM00343">
    <property type="entry name" value="ZnF_C2HC"/>
    <property type="match status" value="1"/>
</dbReference>
<dbReference type="InterPro" id="IPR050951">
    <property type="entry name" value="Retrovirus_Pol_polyprotein"/>
</dbReference>
<dbReference type="InterPro" id="IPR041588">
    <property type="entry name" value="Integrase_H2C2"/>
</dbReference>
<dbReference type="Pfam" id="PF03732">
    <property type="entry name" value="Retrotrans_gag"/>
    <property type="match status" value="1"/>
</dbReference>
<feature type="non-terminal residue" evidence="13">
    <location>
        <position position="3233"/>
    </location>
</feature>
<dbReference type="InterPro" id="IPR036397">
    <property type="entry name" value="RNaseH_sf"/>
</dbReference>
<dbReference type="PROSITE" id="PS50158">
    <property type="entry name" value="ZF_CCHC"/>
    <property type="match status" value="1"/>
</dbReference>
<dbReference type="EC" id="2.7.7.49" evidence="1"/>
<dbReference type="Gene3D" id="1.10.340.70">
    <property type="match status" value="3"/>
</dbReference>
<dbReference type="Pfam" id="PF00078">
    <property type="entry name" value="RVT_1"/>
    <property type="match status" value="3"/>
</dbReference>
<evidence type="ECO:0000313" key="14">
    <source>
        <dbReference type="Proteomes" id="UP001235939"/>
    </source>
</evidence>
<evidence type="ECO:0000256" key="8">
    <source>
        <dbReference type="PROSITE-ProRule" id="PRU00047"/>
    </source>
</evidence>
<evidence type="ECO:0000256" key="9">
    <source>
        <dbReference type="SAM" id="MobiDB-lite"/>
    </source>
</evidence>
<evidence type="ECO:0000256" key="1">
    <source>
        <dbReference type="ARBA" id="ARBA00012493"/>
    </source>
</evidence>
<dbReference type="SUPFAM" id="SSF56672">
    <property type="entry name" value="DNA/RNA polymerases"/>
    <property type="match status" value="3"/>
</dbReference>
<feature type="domain" description="Reverse transcriptase" evidence="11">
    <location>
        <begin position="317"/>
        <end position="494"/>
    </location>
</feature>
<keyword evidence="2" id="KW-0808">Transferase</keyword>
<dbReference type="CDD" id="cd09274">
    <property type="entry name" value="RNase_HI_RT_Ty3"/>
    <property type="match status" value="1"/>
</dbReference>
<keyword evidence="8" id="KW-0479">Metal-binding</keyword>
<dbReference type="Gene3D" id="3.30.420.10">
    <property type="entry name" value="Ribonuclease H-like superfamily/Ribonuclease H"/>
    <property type="match status" value="3"/>
</dbReference>
<dbReference type="Pfam" id="PF00665">
    <property type="entry name" value="rve"/>
    <property type="match status" value="2"/>
</dbReference>
<keyword evidence="5" id="KW-0255">Endonuclease</keyword>
<evidence type="ECO:0000256" key="4">
    <source>
        <dbReference type="ARBA" id="ARBA00022722"/>
    </source>
</evidence>
<evidence type="ECO:0000256" key="3">
    <source>
        <dbReference type="ARBA" id="ARBA00022695"/>
    </source>
</evidence>
<dbReference type="Pfam" id="PF17921">
    <property type="entry name" value="Integrase_H2C2"/>
    <property type="match status" value="3"/>
</dbReference>
<dbReference type="InterPro" id="IPR001584">
    <property type="entry name" value="Integrase_cat-core"/>
</dbReference>
<dbReference type="Gene3D" id="3.10.10.10">
    <property type="entry name" value="HIV Type 1 Reverse Transcriptase, subunit A, domain 1"/>
    <property type="match status" value="3"/>
</dbReference>
<feature type="region of interest" description="Disordered" evidence="9">
    <location>
        <begin position="2276"/>
        <end position="2307"/>
    </location>
</feature>
<protein>
    <recommendedName>
        <fullName evidence="1">RNA-directed DNA polymerase</fullName>
        <ecNumber evidence="1">2.7.7.49</ecNumber>
    </recommendedName>
</protein>
<dbReference type="Gene3D" id="2.40.70.10">
    <property type="entry name" value="Acid Proteases"/>
    <property type="match status" value="2"/>
</dbReference>
<keyword evidence="4" id="KW-0540">Nuclease</keyword>
<evidence type="ECO:0000313" key="13">
    <source>
        <dbReference type="EMBL" id="UYV77009.1"/>
    </source>
</evidence>
<dbReference type="PROSITE" id="PS50994">
    <property type="entry name" value="INTEGRASE"/>
    <property type="match status" value="3"/>
</dbReference>
<feature type="domain" description="Reverse transcriptase" evidence="11">
    <location>
        <begin position="2638"/>
        <end position="2838"/>
    </location>
</feature>
<feature type="domain" description="Reverse transcriptase" evidence="11">
    <location>
        <begin position="1372"/>
        <end position="1551"/>
    </location>
</feature>
<dbReference type="InterPro" id="IPR043502">
    <property type="entry name" value="DNA/RNA_pol_sf"/>
</dbReference>
<dbReference type="InterPro" id="IPR012337">
    <property type="entry name" value="RNaseH-like_sf"/>
</dbReference>
<feature type="domain" description="Integrase catalytic" evidence="12">
    <location>
        <begin position="2920"/>
        <end position="3078"/>
    </location>
</feature>
<keyword evidence="3" id="KW-0548">Nucleotidyltransferase</keyword>
<dbReference type="PANTHER" id="PTHR37984:SF5">
    <property type="entry name" value="PROTEIN NYNRIN-LIKE"/>
    <property type="match status" value="1"/>
</dbReference>
<evidence type="ECO:0000259" key="11">
    <source>
        <dbReference type="PROSITE" id="PS50878"/>
    </source>
</evidence>
<dbReference type="InterPro" id="IPR054465">
    <property type="entry name" value="Integrase_p58-like_C"/>
</dbReference>
<dbReference type="InterPro" id="IPR005162">
    <property type="entry name" value="Retrotrans_gag_dom"/>
</dbReference>
<dbReference type="Pfam" id="PF17917">
    <property type="entry name" value="RT_RNaseH"/>
    <property type="match status" value="1"/>
</dbReference>
<feature type="domain" description="Integrase catalytic" evidence="12">
    <location>
        <begin position="667"/>
        <end position="831"/>
    </location>
</feature>
<dbReference type="Gene3D" id="3.10.20.370">
    <property type="match status" value="1"/>
</dbReference>
<evidence type="ECO:0000259" key="10">
    <source>
        <dbReference type="PROSITE" id="PS50158"/>
    </source>
</evidence>
<gene>
    <name evidence="13" type="ORF">LAZ67_14002807</name>
</gene>
<evidence type="ECO:0000256" key="5">
    <source>
        <dbReference type="ARBA" id="ARBA00022759"/>
    </source>
</evidence>
<dbReference type="InterPro" id="IPR041373">
    <property type="entry name" value="RT_RNaseH"/>
</dbReference>
<feature type="domain" description="CCHC-type" evidence="10">
    <location>
        <begin position="1164"/>
        <end position="1179"/>
    </location>
</feature>
<dbReference type="CDD" id="cd00303">
    <property type="entry name" value="retropepsin_like"/>
    <property type="match status" value="1"/>
</dbReference>
<organism evidence="13 14">
    <name type="scientific">Cordylochernes scorpioides</name>
    <dbReference type="NCBI Taxonomy" id="51811"/>
    <lineage>
        <taxon>Eukaryota</taxon>
        <taxon>Metazoa</taxon>
        <taxon>Ecdysozoa</taxon>
        <taxon>Arthropoda</taxon>
        <taxon>Chelicerata</taxon>
        <taxon>Arachnida</taxon>
        <taxon>Pseudoscorpiones</taxon>
        <taxon>Cheliferoidea</taxon>
        <taxon>Chernetidae</taxon>
        <taxon>Cordylochernes</taxon>
    </lineage>
</organism>